<keyword evidence="9" id="KW-1185">Reference proteome</keyword>
<evidence type="ECO:0000256" key="3">
    <source>
        <dbReference type="ARBA" id="ARBA00022723"/>
    </source>
</evidence>
<evidence type="ECO:0000256" key="1">
    <source>
        <dbReference type="ARBA" id="ARBA00010243"/>
    </source>
</evidence>
<feature type="domain" description="MPN" evidence="7">
    <location>
        <begin position="50"/>
        <end position="172"/>
    </location>
</feature>
<evidence type="ECO:0000313" key="9">
    <source>
        <dbReference type="Proteomes" id="UP000609323"/>
    </source>
</evidence>
<accession>A0ABQ1GI02</accession>
<evidence type="ECO:0000259" key="7">
    <source>
        <dbReference type="PROSITE" id="PS50249"/>
    </source>
</evidence>
<gene>
    <name evidence="8" type="ORF">GCM10010917_31430</name>
</gene>
<dbReference type="Gene3D" id="3.40.140.10">
    <property type="entry name" value="Cytidine Deaminase, domain 2"/>
    <property type="match status" value="1"/>
</dbReference>
<dbReference type="PANTHER" id="PTHR30471">
    <property type="entry name" value="DNA REPAIR PROTEIN RADC"/>
    <property type="match status" value="1"/>
</dbReference>
<dbReference type="PROSITE" id="PS01302">
    <property type="entry name" value="UPF0758"/>
    <property type="match status" value="1"/>
</dbReference>
<dbReference type="EMBL" id="BMHF01000011">
    <property type="protein sequence ID" value="GGA43844.1"/>
    <property type="molecule type" value="Genomic_DNA"/>
</dbReference>
<dbReference type="InterPro" id="IPR025657">
    <property type="entry name" value="RadC_JAB"/>
</dbReference>
<dbReference type="PROSITE" id="PS50249">
    <property type="entry name" value="MPN"/>
    <property type="match status" value="1"/>
</dbReference>
<evidence type="ECO:0000313" key="8">
    <source>
        <dbReference type="EMBL" id="GGA43844.1"/>
    </source>
</evidence>
<keyword evidence="4" id="KW-0378">Hydrolase</keyword>
<keyword evidence="3" id="KW-0479">Metal-binding</keyword>
<dbReference type="Proteomes" id="UP000609323">
    <property type="component" value="Unassembled WGS sequence"/>
</dbReference>
<dbReference type="InterPro" id="IPR037518">
    <property type="entry name" value="MPN"/>
</dbReference>
<sequence length="172" mass="19189">MKSKSLQRFKARAIQTATRSIKMNHQLQKRINIVRVKLVRESSLLYKERSLCSPEDGYKLMRHYLADLDREAFIVVSLDTKNSPVSINVCHIGTLNATIVHPREVMKAAILSNASSIIVGHNHPSGNSSPSQEDISTTERLAEAGKIIGIELLDHIIVGNDNFVSLKTRGYI</sequence>
<organism evidence="8 9">
    <name type="scientific">Paenibacillus physcomitrellae</name>
    <dbReference type="NCBI Taxonomy" id="1619311"/>
    <lineage>
        <taxon>Bacteria</taxon>
        <taxon>Bacillati</taxon>
        <taxon>Bacillota</taxon>
        <taxon>Bacilli</taxon>
        <taxon>Bacillales</taxon>
        <taxon>Paenibacillaceae</taxon>
        <taxon>Paenibacillus</taxon>
    </lineage>
</organism>
<dbReference type="Pfam" id="PF04002">
    <property type="entry name" value="RadC"/>
    <property type="match status" value="1"/>
</dbReference>
<proteinExistence type="inferred from homology"/>
<dbReference type="InterPro" id="IPR020891">
    <property type="entry name" value="UPF0758_CS"/>
</dbReference>
<evidence type="ECO:0000256" key="5">
    <source>
        <dbReference type="ARBA" id="ARBA00022833"/>
    </source>
</evidence>
<dbReference type="PANTHER" id="PTHR30471:SF3">
    <property type="entry name" value="UPF0758 PROTEIN YEES-RELATED"/>
    <property type="match status" value="1"/>
</dbReference>
<dbReference type="NCBIfam" id="TIGR00608">
    <property type="entry name" value="radc"/>
    <property type="match status" value="1"/>
</dbReference>
<comment type="similarity">
    <text evidence="1">Belongs to the UPF0758 family.</text>
</comment>
<reference evidence="9" key="1">
    <citation type="journal article" date="2019" name="Int. J. Syst. Evol. Microbiol.">
        <title>The Global Catalogue of Microorganisms (GCM) 10K type strain sequencing project: providing services to taxonomists for standard genome sequencing and annotation.</title>
        <authorList>
            <consortium name="The Broad Institute Genomics Platform"/>
            <consortium name="The Broad Institute Genome Sequencing Center for Infectious Disease"/>
            <person name="Wu L."/>
            <person name="Ma J."/>
        </authorList>
    </citation>
    <scope>NUCLEOTIDE SEQUENCE [LARGE SCALE GENOMIC DNA]</scope>
    <source>
        <strain evidence="9">CGMCC 1.15044</strain>
    </source>
</reference>
<name>A0ABQ1GI02_9BACL</name>
<keyword evidence="6" id="KW-0482">Metalloprotease</keyword>
<protein>
    <recommendedName>
        <fullName evidence="7">MPN domain-containing protein</fullName>
    </recommendedName>
</protein>
<evidence type="ECO:0000256" key="2">
    <source>
        <dbReference type="ARBA" id="ARBA00022670"/>
    </source>
</evidence>
<comment type="caution">
    <text evidence="8">The sequence shown here is derived from an EMBL/GenBank/DDBJ whole genome shotgun (WGS) entry which is preliminary data.</text>
</comment>
<keyword evidence="2" id="KW-0645">Protease</keyword>
<evidence type="ECO:0000256" key="4">
    <source>
        <dbReference type="ARBA" id="ARBA00022801"/>
    </source>
</evidence>
<keyword evidence="5" id="KW-0862">Zinc</keyword>
<dbReference type="InterPro" id="IPR001405">
    <property type="entry name" value="UPF0758"/>
</dbReference>
<evidence type="ECO:0000256" key="6">
    <source>
        <dbReference type="ARBA" id="ARBA00023049"/>
    </source>
</evidence>
<dbReference type="CDD" id="cd08071">
    <property type="entry name" value="MPN_DUF2466"/>
    <property type="match status" value="1"/>
</dbReference>